<evidence type="ECO:0000256" key="3">
    <source>
        <dbReference type="ARBA" id="ARBA00023315"/>
    </source>
</evidence>
<dbReference type="KEGG" id="spao:SPAR_E00090"/>
<reference evidence="5" key="1">
    <citation type="journal article" date="2017" name="Nat. Genet.">
        <title>Contrasting evolutionary genome dynamics between domesticated and wild yeasts.</title>
        <authorList>
            <person name="Yue J.X."/>
            <person name="Li J."/>
            <person name="Aigrain L."/>
            <person name="Hallin J."/>
            <person name="Persson K."/>
            <person name="Oliver K."/>
            <person name="Bergstrom A."/>
            <person name="Coupland P."/>
            <person name="Warringer J."/>
            <person name="Lagomarsino M.C."/>
            <person name="Fischer G."/>
            <person name="Durbin R."/>
            <person name="Liti G."/>
        </authorList>
    </citation>
    <scope>NUCLEOTIDE SEQUENCE</scope>
    <source>
        <strain evidence="5">CBS432</strain>
    </source>
</reference>
<dbReference type="OrthoDB" id="7305308at2759"/>
<keyword evidence="3" id="KW-0012">Acyltransferase</keyword>
<evidence type="ECO:0000256" key="1">
    <source>
        <dbReference type="ARBA" id="ARBA00009342"/>
    </source>
</evidence>
<dbReference type="GO" id="GO:0008080">
    <property type="term" value="F:N-acetyltransferase activity"/>
    <property type="evidence" value="ECO:0007669"/>
    <property type="project" value="TreeGrafter"/>
</dbReference>
<dbReference type="PANTHER" id="PTHR10545">
    <property type="entry name" value="DIAMINE N-ACETYLTRANSFERASE"/>
    <property type="match status" value="1"/>
</dbReference>
<dbReference type="SUPFAM" id="SSF55729">
    <property type="entry name" value="Acyl-CoA N-acyltransferases (Nat)"/>
    <property type="match status" value="1"/>
</dbReference>
<reference evidence="5" key="3">
    <citation type="submission" date="2025-07" db="EMBL/GenBank/DDBJ databases">
        <authorList>
            <consortium name="NCBI Genome Project"/>
        </authorList>
    </citation>
    <scope>NUCLEOTIDE SEQUENCE</scope>
    <source>
        <strain evidence="5">CBS432</strain>
    </source>
</reference>
<dbReference type="AlphaFoldDB" id="A0A8B8UPQ4"/>
<name>A0A8B8UPQ4_SACPA</name>
<organism evidence="5">
    <name type="scientific">Saccharomyces paradoxus</name>
    <name type="common">Yeast</name>
    <name type="synonym">Saccharomyces douglasii</name>
    <dbReference type="NCBI Taxonomy" id="27291"/>
    <lineage>
        <taxon>Eukaryota</taxon>
        <taxon>Fungi</taxon>
        <taxon>Dikarya</taxon>
        <taxon>Ascomycota</taxon>
        <taxon>Saccharomycotina</taxon>
        <taxon>Saccharomycetes</taxon>
        <taxon>Saccharomycetales</taxon>
        <taxon>Saccharomycetaceae</taxon>
        <taxon>Saccharomyces</taxon>
    </lineage>
</organism>
<dbReference type="InterPro" id="IPR051016">
    <property type="entry name" value="Diverse_Substrate_AcTransf"/>
</dbReference>
<keyword evidence="2" id="KW-0808">Transferase</keyword>
<dbReference type="PROSITE" id="PS51186">
    <property type="entry name" value="GNAT"/>
    <property type="match status" value="1"/>
</dbReference>
<dbReference type="PANTHER" id="PTHR10545:SF29">
    <property type="entry name" value="GH14572P-RELATED"/>
    <property type="match status" value="1"/>
</dbReference>
<dbReference type="InterPro" id="IPR000182">
    <property type="entry name" value="GNAT_dom"/>
</dbReference>
<reference evidence="5" key="4">
    <citation type="submission" date="2025-08" db="UniProtKB">
        <authorList>
            <consortium name="RefSeq"/>
        </authorList>
    </citation>
    <scope>IDENTIFICATION</scope>
    <source>
        <strain evidence="5">CBS432</strain>
    </source>
</reference>
<feature type="domain" description="N-acetyltransferase" evidence="4">
    <location>
        <begin position="41"/>
        <end position="188"/>
    </location>
</feature>
<sequence>MHANERDSRAHVHILYLPTVVSPKAVGMSNEESEKMTNDRIVVKAIEPKDEEAWNKLWKEYQGFQKTVMPPEVATTTFARFVDPTVKLWGALAFDTETGDAIGFTHYLSHLTSWHVEEVVYMNDLYVTEHARVKGVGRKLIEFVYKHADELGTPAVYWVTDHYNHRAQLLYTKVAYKTDKVVYKRAGY</sequence>
<evidence type="ECO:0000259" key="4">
    <source>
        <dbReference type="PROSITE" id="PS51186"/>
    </source>
</evidence>
<dbReference type="Pfam" id="PF00583">
    <property type="entry name" value="Acetyltransf_1"/>
    <property type="match status" value="1"/>
</dbReference>
<dbReference type="GO" id="GO:0005737">
    <property type="term" value="C:cytoplasm"/>
    <property type="evidence" value="ECO:0007669"/>
    <property type="project" value="TreeGrafter"/>
</dbReference>
<dbReference type="CDD" id="cd04301">
    <property type="entry name" value="NAT_SF"/>
    <property type="match status" value="1"/>
</dbReference>
<dbReference type="InterPro" id="IPR016181">
    <property type="entry name" value="Acyl_CoA_acyltransferase"/>
</dbReference>
<evidence type="ECO:0000313" key="5">
    <source>
        <dbReference type="RefSeq" id="XP_033765752.1"/>
    </source>
</evidence>
<dbReference type="GeneID" id="54629994"/>
<proteinExistence type="inferred from homology"/>
<comment type="similarity">
    <text evidence="1">Belongs to the acetyltransferase family. GNAT subfamily.</text>
</comment>
<accession>A0A8B8UPQ4</accession>
<gene>
    <name evidence="5" type="primary">HPA3</name>
    <name evidence="5" type="ORF">SPAR_E00090</name>
</gene>
<dbReference type="RefSeq" id="XP_033765752.1">
    <property type="nucleotide sequence ID" value="XM_033909861.1"/>
</dbReference>
<dbReference type="FunFam" id="3.40.630.30:FF:000066">
    <property type="entry name" value="Histone acetyltransferase"/>
    <property type="match status" value="1"/>
</dbReference>
<protein>
    <submittedName>
        <fullName evidence="5">D-amino-acid N-acetyltransferase</fullName>
    </submittedName>
</protein>
<dbReference type="VEuPathDB" id="FungiDB:SPAR_E00090"/>
<evidence type="ECO:0000256" key="2">
    <source>
        <dbReference type="ARBA" id="ARBA00022679"/>
    </source>
</evidence>
<dbReference type="Gene3D" id="3.40.630.30">
    <property type="match status" value="1"/>
</dbReference>
<reference evidence="5" key="2">
    <citation type="submission" date="2020-01" db="EMBL/GenBank/DDBJ databases">
        <title>Population-level Yeast Reference Genomes.</title>
        <authorList>
            <person name="Yue J.-X."/>
        </authorList>
    </citation>
    <scope>NUCLEOTIDE SEQUENCE</scope>
    <source>
        <strain evidence="5">CBS432</strain>
    </source>
</reference>